<comment type="caution">
    <text evidence="5">The sequence shown here is derived from an EMBL/GenBank/DDBJ whole genome shotgun (WGS) entry which is preliminary data.</text>
</comment>
<protein>
    <submittedName>
        <fullName evidence="5">Oxidoreductase</fullName>
    </submittedName>
</protein>
<evidence type="ECO:0000256" key="1">
    <source>
        <dbReference type="ARBA" id="ARBA00006484"/>
    </source>
</evidence>
<sequence length="249" mass="26379">MGGKLTGKVAIVTGASSGIGEATAIALAAEGATVAIAARRSDRLSKLAKRITESGGQVLSITADVSDEDQVNVMVQKTQAEFGRVDILINNAGVMLLGMIDGANTEDWRRMINLNVLGLMYATHKVLPLMKAQGEGHIVNISSVAGRVANAGSGVYNASKWAVGAFSEALRKEVYQSNIRVTIIEPGLVATELPQHVTDPKAKETTASFYGSVKNLESEDIAAAIVYAVTQPPHVNVNEILIRPTEQER</sequence>
<dbReference type="SMART" id="SM00822">
    <property type="entry name" value="PKS_KR"/>
    <property type="match status" value="1"/>
</dbReference>
<dbReference type="PROSITE" id="PS00061">
    <property type="entry name" value="ADH_SHORT"/>
    <property type="match status" value="1"/>
</dbReference>
<dbReference type="FunFam" id="3.40.50.720:FF:000047">
    <property type="entry name" value="NADP-dependent L-serine/L-allo-threonine dehydrogenase"/>
    <property type="match status" value="1"/>
</dbReference>
<dbReference type="PRINTS" id="PR00080">
    <property type="entry name" value="SDRFAMILY"/>
</dbReference>
<dbReference type="InterPro" id="IPR002347">
    <property type="entry name" value="SDR_fam"/>
</dbReference>
<keyword evidence="2" id="KW-0560">Oxidoreductase</keyword>
<reference evidence="5 6" key="2">
    <citation type="submission" date="2018-03" db="EMBL/GenBank/DDBJ databases">
        <title>The ancient ancestry and fast evolution of plastids.</title>
        <authorList>
            <person name="Moore K.R."/>
            <person name="Magnabosco C."/>
            <person name="Momper L."/>
            <person name="Gold D.A."/>
            <person name="Bosak T."/>
            <person name="Fournier G.P."/>
        </authorList>
    </citation>
    <scope>NUCLEOTIDE SEQUENCE [LARGE SCALE GENOMIC DNA]</scope>
    <source>
        <strain evidence="5 6">ULC18</strain>
    </source>
</reference>
<dbReference type="Proteomes" id="UP000239576">
    <property type="component" value="Unassembled WGS sequence"/>
</dbReference>
<dbReference type="InterPro" id="IPR057326">
    <property type="entry name" value="KR_dom"/>
</dbReference>
<dbReference type="AlphaFoldDB" id="A0A2T1E9E7"/>
<dbReference type="InterPro" id="IPR036291">
    <property type="entry name" value="NAD(P)-bd_dom_sf"/>
</dbReference>
<evidence type="ECO:0000256" key="2">
    <source>
        <dbReference type="ARBA" id="ARBA00023002"/>
    </source>
</evidence>
<accession>A0A2T1E9E7</accession>
<dbReference type="Pfam" id="PF00106">
    <property type="entry name" value="adh_short"/>
    <property type="match status" value="1"/>
</dbReference>
<dbReference type="OrthoDB" id="9775296at2"/>
<dbReference type="EMBL" id="PVWK01000063">
    <property type="protein sequence ID" value="PSB29324.1"/>
    <property type="molecule type" value="Genomic_DNA"/>
</dbReference>
<name>A0A2T1E9E7_9CYAN</name>
<keyword evidence="6" id="KW-1185">Reference proteome</keyword>
<evidence type="ECO:0000256" key="3">
    <source>
        <dbReference type="RuleBase" id="RU000363"/>
    </source>
</evidence>
<comment type="similarity">
    <text evidence="1 3">Belongs to the short-chain dehydrogenases/reductases (SDR) family.</text>
</comment>
<evidence type="ECO:0000313" key="6">
    <source>
        <dbReference type="Proteomes" id="UP000239576"/>
    </source>
</evidence>
<evidence type="ECO:0000259" key="4">
    <source>
        <dbReference type="SMART" id="SM00822"/>
    </source>
</evidence>
<dbReference type="PANTHER" id="PTHR43115:SF4">
    <property type="entry name" value="DEHYDROGENASE_REDUCTASE SDR FAMILY MEMBER 11"/>
    <property type="match status" value="1"/>
</dbReference>
<organism evidence="5 6">
    <name type="scientific">Stenomitos frigidus ULC18</name>
    <dbReference type="NCBI Taxonomy" id="2107698"/>
    <lineage>
        <taxon>Bacteria</taxon>
        <taxon>Bacillati</taxon>
        <taxon>Cyanobacteriota</taxon>
        <taxon>Cyanophyceae</taxon>
        <taxon>Leptolyngbyales</taxon>
        <taxon>Leptolyngbyaceae</taxon>
        <taxon>Stenomitos</taxon>
    </lineage>
</organism>
<dbReference type="InterPro" id="IPR020904">
    <property type="entry name" value="Sc_DH/Rdtase_CS"/>
</dbReference>
<dbReference type="Gene3D" id="3.40.50.720">
    <property type="entry name" value="NAD(P)-binding Rossmann-like Domain"/>
    <property type="match status" value="1"/>
</dbReference>
<dbReference type="RefSeq" id="WP_106256547.1">
    <property type="nucleotide sequence ID" value="NZ_CAWNSW010000157.1"/>
</dbReference>
<dbReference type="PRINTS" id="PR00081">
    <property type="entry name" value="GDHRDH"/>
</dbReference>
<proteinExistence type="inferred from homology"/>
<dbReference type="SUPFAM" id="SSF51735">
    <property type="entry name" value="NAD(P)-binding Rossmann-fold domains"/>
    <property type="match status" value="1"/>
</dbReference>
<dbReference type="GO" id="GO:0016616">
    <property type="term" value="F:oxidoreductase activity, acting on the CH-OH group of donors, NAD or NADP as acceptor"/>
    <property type="evidence" value="ECO:0007669"/>
    <property type="project" value="UniProtKB-ARBA"/>
</dbReference>
<evidence type="ECO:0000313" key="5">
    <source>
        <dbReference type="EMBL" id="PSB29324.1"/>
    </source>
</evidence>
<dbReference type="PANTHER" id="PTHR43115">
    <property type="entry name" value="DEHYDROGENASE/REDUCTASE SDR FAMILY MEMBER 11"/>
    <property type="match status" value="1"/>
</dbReference>
<gene>
    <name evidence="5" type="ORF">C7B82_12105</name>
</gene>
<reference evidence="6" key="1">
    <citation type="submission" date="2018-02" db="EMBL/GenBank/DDBJ databases">
        <authorList>
            <person name="Moore K."/>
            <person name="Momper L."/>
        </authorList>
    </citation>
    <scope>NUCLEOTIDE SEQUENCE [LARGE SCALE GENOMIC DNA]</scope>
    <source>
        <strain evidence="6">ULC18</strain>
    </source>
</reference>
<feature type="domain" description="Ketoreductase" evidence="4">
    <location>
        <begin position="8"/>
        <end position="192"/>
    </location>
</feature>